<accession>A0ACC2WLB5</accession>
<evidence type="ECO:0000313" key="1">
    <source>
        <dbReference type="EMBL" id="KAJ9111611.1"/>
    </source>
</evidence>
<name>A0ACC2WLB5_9TREE</name>
<dbReference type="EMBL" id="JASBWU010000029">
    <property type="protein sequence ID" value="KAJ9111611.1"/>
    <property type="molecule type" value="Genomic_DNA"/>
</dbReference>
<gene>
    <name evidence="1" type="ORF">QFC22_006482</name>
</gene>
<keyword evidence="2" id="KW-1185">Reference proteome</keyword>
<dbReference type="Proteomes" id="UP001243375">
    <property type="component" value="Unassembled WGS sequence"/>
</dbReference>
<sequence length="149" mass="16846">MGNVLSSNYTYQSTTLDLGKNGKLQGKLVDGRVKRFTGVPYAKPPTGQYRWRKTRPLDAEHIYTSSEKQGEPLDCTRFGAQAWQTPMQFPGMGSTEGPTRYDEDCLTLNLWMPADDEERPEDGWPIMVWFHGESWVGSVKRGNLERGGV</sequence>
<protein>
    <submittedName>
        <fullName evidence="1">Uncharacterized protein</fullName>
    </submittedName>
</protein>
<evidence type="ECO:0000313" key="2">
    <source>
        <dbReference type="Proteomes" id="UP001243375"/>
    </source>
</evidence>
<proteinExistence type="predicted"/>
<organism evidence="1 2">
    <name type="scientific">Naganishia vaughanmartiniae</name>
    <dbReference type="NCBI Taxonomy" id="1424756"/>
    <lineage>
        <taxon>Eukaryota</taxon>
        <taxon>Fungi</taxon>
        <taxon>Dikarya</taxon>
        <taxon>Basidiomycota</taxon>
        <taxon>Agaricomycotina</taxon>
        <taxon>Tremellomycetes</taxon>
        <taxon>Filobasidiales</taxon>
        <taxon>Filobasidiaceae</taxon>
        <taxon>Naganishia</taxon>
    </lineage>
</organism>
<reference evidence="1" key="1">
    <citation type="submission" date="2023-04" db="EMBL/GenBank/DDBJ databases">
        <title>Draft Genome sequencing of Naganishia species isolated from polar environments using Oxford Nanopore Technology.</title>
        <authorList>
            <person name="Leo P."/>
            <person name="Venkateswaran K."/>
        </authorList>
    </citation>
    <scope>NUCLEOTIDE SEQUENCE</scope>
    <source>
        <strain evidence="1">MNA-CCFEE 5425</strain>
    </source>
</reference>
<comment type="caution">
    <text evidence="1">The sequence shown here is derived from an EMBL/GenBank/DDBJ whole genome shotgun (WGS) entry which is preliminary data.</text>
</comment>